<organism evidence="1 2">
    <name type="scientific">Pedobacter helvus</name>
    <dbReference type="NCBI Taxonomy" id="2563444"/>
    <lineage>
        <taxon>Bacteria</taxon>
        <taxon>Pseudomonadati</taxon>
        <taxon>Bacteroidota</taxon>
        <taxon>Sphingobacteriia</taxon>
        <taxon>Sphingobacteriales</taxon>
        <taxon>Sphingobacteriaceae</taxon>
        <taxon>Pedobacter</taxon>
    </lineage>
</organism>
<proteinExistence type="predicted"/>
<sequence>MKAIITFLLTIFTAISGYAQYIDWANAPLNPVPVFYTANHYNVKGPIKEFKAESMSREIFYLYFNEQGKLVEKITSQPGGHSKILYTYQYDTKGNLIKETYAFLDSKGNKTSEYPATIKVNSEGLVISQGRYTYTYDKNKRLTLCTAKDQNGKENYSQEFTYNTLGQVISEKITEPHVATGVMEVEEFKFTYTKRSEGGWDIVMHIYKNGKLASRGSIPLITSSFVRQKREQISINPKKFSFDEAGLEAFNKEFVNVMLDQYQNLRSQFLIKLKKSRYSVNVTYYKNILSIIQPNQAQKNTVAANTASTIVKEGSQSRLFNGKYTKETALVALNKYIDNLKKMGTYSFVGGATKTYQIDGIWTQKISEQDKGTANIRYTISDNHLTIELISAILTKNGKAIMLYPQSPNETIRKLYNNQVGMFVDGLFSYLGIKDNVSTTTHTSTVNGNHTVQNSARVANSTANNVDPYSGLSAEAAAYMAAYRTNLNGLKSYMENQLKSWEQKGYAAEKIIESSAAIFKEVYTKSPDAAFELLMKMPQRVALIKLLPNLTDEQRDFVRKKSKERLQKYSGAYSNKTN</sequence>
<comment type="caution">
    <text evidence="1">The sequence shown here is derived from an EMBL/GenBank/DDBJ whole genome shotgun (WGS) entry which is preliminary data.</text>
</comment>
<evidence type="ECO:0000313" key="2">
    <source>
        <dbReference type="Proteomes" id="UP001517367"/>
    </source>
</evidence>
<gene>
    <name evidence="1" type="ORF">E5L68_003380</name>
</gene>
<name>A0ABW9JDD7_9SPHI</name>
<protein>
    <recommendedName>
        <fullName evidence="3">YD repeat-containing protein</fullName>
    </recommendedName>
</protein>
<keyword evidence="2" id="KW-1185">Reference proteome</keyword>
<dbReference type="RefSeq" id="WP_138729643.1">
    <property type="nucleotide sequence ID" value="NZ_SRMP02000002.1"/>
</dbReference>
<evidence type="ECO:0008006" key="3">
    <source>
        <dbReference type="Google" id="ProtNLM"/>
    </source>
</evidence>
<dbReference type="Proteomes" id="UP001517367">
    <property type="component" value="Unassembled WGS sequence"/>
</dbReference>
<reference evidence="1 2" key="1">
    <citation type="submission" date="2024-12" db="EMBL/GenBank/DDBJ databases">
        <authorList>
            <person name="Hu S."/>
        </authorList>
    </citation>
    <scope>NUCLEOTIDE SEQUENCE [LARGE SCALE GENOMIC DNA]</scope>
    <source>
        <strain evidence="1 2">P-25</strain>
    </source>
</reference>
<dbReference type="Gene3D" id="2.180.10.10">
    <property type="entry name" value="RHS repeat-associated core"/>
    <property type="match status" value="1"/>
</dbReference>
<evidence type="ECO:0000313" key="1">
    <source>
        <dbReference type="EMBL" id="MFN0290415.1"/>
    </source>
</evidence>
<accession>A0ABW9JDD7</accession>
<dbReference type="EMBL" id="SRMP02000002">
    <property type="protein sequence ID" value="MFN0290415.1"/>
    <property type="molecule type" value="Genomic_DNA"/>
</dbReference>